<reference evidence="3" key="1">
    <citation type="submission" date="2020-05" db="EMBL/GenBank/DDBJ databases">
        <authorList>
            <person name="Chiriac C."/>
            <person name="Salcher M."/>
            <person name="Ghai R."/>
            <person name="Kavagutti S V."/>
        </authorList>
    </citation>
    <scope>NUCLEOTIDE SEQUENCE</scope>
</reference>
<feature type="region of interest" description="Disordered" evidence="1">
    <location>
        <begin position="145"/>
        <end position="174"/>
    </location>
</feature>
<keyword evidence="2" id="KW-0812">Transmembrane</keyword>
<evidence type="ECO:0000256" key="1">
    <source>
        <dbReference type="SAM" id="MobiDB-lite"/>
    </source>
</evidence>
<proteinExistence type="predicted"/>
<accession>A0A6J7IMU7</accession>
<evidence type="ECO:0000313" key="3">
    <source>
        <dbReference type="EMBL" id="CAB4932091.1"/>
    </source>
</evidence>
<protein>
    <submittedName>
        <fullName evidence="3">Unannotated protein</fullName>
    </submittedName>
</protein>
<keyword evidence="2" id="KW-0472">Membrane</keyword>
<sequence length="174" mass="18665">MPGRDRTVDPVHDLRWVLAGLVVLVVAVLVVQAGCNTGPETRIEDGEVRLDLSEYSITPRNLVMPAGRLVVDARNTGRLVHSLRIVSDDDKRGNRRARFAASSRPPLKPGDVRRGVIAICLGPGSYRIISGQAGEEDLGMVADLEVTGPEPDCTPEPGRRREDPADAPASGEDG</sequence>
<feature type="transmembrane region" description="Helical" evidence="2">
    <location>
        <begin position="16"/>
        <end position="35"/>
    </location>
</feature>
<keyword evidence="2" id="KW-1133">Transmembrane helix</keyword>
<organism evidence="3">
    <name type="scientific">freshwater metagenome</name>
    <dbReference type="NCBI Taxonomy" id="449393"/>
    <lineage>
        <taxon>unclassified sequences</taxon>
        <taxon>metagenomes</taxon>
        <taxon>ecological metagenomes</taxon>
    </lineage>
</organism>
<evidence type="ECO:0000256" key="2">
    <source>
        <dbReference type="SAM" id="Phobius"/>
    </source>
</evidence>
<gene>
    <name evidence="3" type="ORF">UFOPK3564_02431</name>
</gene>
<dbReference type="EMBL" id="CAFBMK010000171">
    <property type="protein sequence ID" value="CAB4932091.1"/>
    <property type="molecule type" value="Genomic_DNA"/>
</dbReference>
<dbReference type="AlphaFoldDB" id="A0A6J7IMU7"/>
<name>A0A6J7IMU7_9ZZZZ</name>